<sequence length="81" mass="9123">MGYTNGDCPCLQIRQVNGEILNQPPAGYRARLRVESTVEEDRAQWPLGRIVTEITEVDRGALRDSDDDGDLYKIGRGFLLE</sequence>
<organism evidence="1 2">
    <name type="scientific">Hermanssonia centrifuga</name>
    <dbReference type="NCBI Taxonomy" id="98765"/>
    <lineage>
        <taxon>Eukaryota</taxon>
        <taxon>Fungi</taxon>
        <taxon>Dikarya</taxon>
        <taxon>Basidiomycota</taxon>
        <taxon>Agaricomycotina</taxon>
        <taxon>Agaricomycetes</taxon>
        <taxon>Polyporales</taxon>
        <taxon>Meruliaceae</taxon>
        <taxon>Hermanssonia</taxon>
    </lineage>
</organism>
<dbReference type="AlphaFoldDB" id="A0A2R6NXA9"/>
<reference evidence="1 2" key="1">
    <citation type="submission" date="2018-02" db="EMBL/GenBank/DDBJ databases">
        <title>Genome sequence of the basidiomycete white-rot fungus Phlebia centrifuga.</title>
        <authorList>
            <person name="Granchi Z."/>
            <person name="Peng M."/>
            <person name="de Vries R.P."/>
            <person name="Hilden K."/>
            <person name="Makela M.R."/>
            <person name="Grigoriev I."/>
            <person name="Riley R."/>
        </authorList>
    </citation>
    <scope>NUCLEOTIDE SEQUENCE [LARGE SCALE GENOMIC DNA]</scope>
    <source>
        <strain evidence="1 2">FBCC195</strain>
    </source>
</reference>
<dbReference type="Proteomes" id="UP000186601">
    <property type="component" value="Unassembled WGS sequence"/>
</dbReference>
<comment type="caution">
    <text evidence="1">The sequence shown here is derived from an EMBL/GenBank/DDBJ whole genome shotgun (WGS) entry which is preliminary data.</text>
</comment>
<proteinExistence type="predicted"/>
<protein>
    <submittedName>
        <fullName evidence="1">Uncharacterized protein</fullName>
    </submittedName>
</protein>
<name>A0A2R6NXA9_9APHY</name>
<evidence type="ECO:0000313" key="1">
    <source>
        <dbReference type="EMBL" id="PSR79006.1"/>
    </source>
</evidence>
<keyword evidence="2" id="KW-1185">Reference proteome</keyword>
<evidence type="ECO:0000313" key="2">
    <source>
        <dbReference type="Proteomes" id="UP000186601"/>
    </source>
</evidence>
<accession>A0A2R6NXA9</accession>
<dbReference type="EMBL" id="MLYV02000712">
    <property type="protein sequence ID" value="PSR79006.1"/>
    <property type="molecule type" value="Genomic_DNA"/>
</dbReference>
<gene>
    <name evidence="1" type="ORF">PHLCEN_2v7193</name>
</gene>